<evidence type="ECO:0008006" key="3">
    <source>
        <dbReference type="Google" id="ProtNLM"/>
    </source>
</evidence>
<protein>
    <recommendedName>
        <fullName evidence="3">Ricin-type beta-trefoil lectin protein</fullName>
    </recommendedName>
</protein>
<comment type="caution">
    <text evidence="1">The sequence shown here is derived from an EMBL/GenBank/DDBJ whole genome shotgun (WGS) entry which is preliminary data.</text>
</comment>
<dbReference type="RefSeq" id="WP_379861067.1">
    <property type="nucleotide sequence ID" value="NZ_JBHMFC010000034.1"/>
</dbReference>
<proteinExistence type="predicted"/>
<dbReference type="PROSITE" id="PS51257">
    <property type="entry name" value="PROKAR_LIPOPROTEIN"/>
    <property type="match status" value="1"/>
</dbReference>
<dbReference type="Proteomes" id="UP001589585">
    <property type="component" value="Unassembled WGS sequence"/>
</dbReference>
<organism evidence="1 2">
    <name type="scientific">Mariniflexile ostreae</name>
    <dbReference type="NCBI Taxonomy" id="1520892"/>
    <lineage>
        <taxon>Bacteria</taxon>
        <taxon>Pseudomonadati</taxon>
        <taxon>Bacteroidota</taxon>
        <taxon>Flavobacteriia</taxon>
        <taxon>Flavobacteriales</taxon>
        <taxon>Flavobacteriaceae</taxon>
        <taxon>Mariniflexile</taxon>
    </lineage>
</organism>
<gene>
    <name evidence="1" type="ORF">ACFFU9_08925</name>
</gene>
<evidence type="ECO:0000313" key="1">
    <source>
        <dbReference type="EMBL" id="MFB9056862.1"/>
    </source>
</evidence>
<evidence type="ECO:0000313" key="2">
    <source>
        <dbReference type="Proteomes" id="UP001589585"/>
    </source>
</evidence>
<name>A0ABV5FBM4_9FLAO</name>
<keyword evidence="2" id="KW-1185">Reference proteome</keyword>
<sequence>MRLLNIFIALLIFSCNSVPKDYLVNSSICNYNDSIFKITKDDITLNIIDFKKRYNNKDTIFIDNRNFKNQYWNLSNGYITNQQKIKR</sequence>
<accession>A0ABV5FBM4</accession>
<dbReference type="EMBL" id="JBHMFC010000034">
    <property type="protein sequence ID" value="MFB9056862.1"/>
    <property type="molecule type" value="Genomic_DNA"/>
</dbReference>
<reference evidence="1 2" key="1">
    <citation type="submission" date="2024-09" db="EMBL/GenBank/DDBJ databases">
        <authorList>
            <person name="Sun Q."/>
            <person name="Mori K."/>
        </authorList>
    </citation>
    <scope>NUCLEOTIDE SEQUENCE [LARGE SCALE GENOMIC DNA]</scope>
    <source>
        <strain evidence="1 2">CECT 8622</strain>
    </source>
</reference>